<dbReference type="RefSeq" id="WP_310799155.1">
    <property type="nucleotide sequence ID" value="NZ_CP123872.1"/>
</dbReference>
<reference evidence="1" key="1">
    <citation type="submission" date="2023-04" db="EMBL/GenBank/DDBJ databases">
        <title>Complete genome sequence of Temperatibacter marinus.</title>
        <authorList>
            <person name="Rong J.-C."/>
            <person name="Yi M.-L."/>
            <person name="Zhao Q."/>
        </authorList>
    </citation>
    <scope>NUCLEOTIDE SEQUENCE</scope>
    <source>
        <strain evidence="1">NBRC 110045</strain>
    </source>
</reference>
<dbReference type="Proteomes" id="UP001268683">
    <property type="component" value="Chromosome"/>
</dbReference>
<evidence type="ECO:0000313" key="1">
    <source>
        <dbReference type="EMBL" id="WND03302.1"/>
    </source>
</evidence>
<dbReference type="PROSITE" id="PS51257">
    <property type="entry name" value="PROKAR_LIPOPROTEIN"/>
    <property type="match status" value="1"/>
</dbReference>
<organism evidence="1 2">
    <name type="scientific">Temperatibacter marinus</name>
    <dbReference type="NCBI Taxonomy" id="1456591"/>
    <lineage>
        <taxon>Bacteria</taxon>
        <taxon>Pseudomonadati</taxon>
        <taxon>Pseudomonadota</taxon>
        <taxon>Alphaproteobacteria</taxon>
        <taxon>Kordiimonadales</taxon>
        <taxon>Temperatibacteraceae</taxon>
        <taxon>Temperatibacter</taxon>
    </lineage>
</organism>
<proteinExistence type="predicted"/>
<dbReference type="AlphaFoldDB" id="A0AA52ED77"/>
<keyword evidence="2" id="KW-1185">Reference proteome</keyword>
<evidence type="ECO:0008006" key="3">
    <source>
        <dbReference type="Google" id="ProtNLM"/>
    </source>
</evidence>
<accession>A0AA52ED77</accession>
<name>A0AA52ED77_9PROT</name>
<dbReference type="KEGG" id="tmk:QGN29_02825"/>
<gene>
    <name evidence="1" type="ORF">QGN29_02825</name>
</gene>
<evidence type="ECO:0000313" key="2">
    <source>
        <dbReference type="Proteomes" id="UP001268683"/>
    </source>
</evidence>
<dbReference type="EMBL" id="CP123872">
    <property type="protein sequence ID" value="WND03302.1"/>
    <property type="molecule type" value="Genomic_DNA"/>
</dbReference>
<protein>
    <recommendedName>
        <fullName evidence="3">Lipoprotein</fullName>
    </recommendedName>
</protein>
<sequence length="81" mass="8838">MKAIKIFAVSTLAIGISACSIDVDARGEYKRGYDHVSIELKDGKRAHLSCPKGTSSYVKRDENGELLEYGCKADRAEGDTK</sequence>